<dbReference type="AlphaFoldDB" id="A0A4C1U157"/>
<sequence>MTILHYQFPHNIAIMRYNERLRVAFFKFAYEYRLPMIKNIIIPVIPSGFRWFFIPKSFDFEYIKQASARGFTRMDFEHIPLSFVSTVYDLNPHPDLIPIRLTLDFDRSLAFNSEPVLGLSRLGLKSPALISDLGSSLFRFRTCSWF</sequence>
<organism evidence="1 2">
    <name type="scientific">Eumeta variegata</name>
    <name type="common">Bagworm moth</name>
    <name type="synonym">Eumeta japonica</name>
    <dbReference type="NCBI Taxonomy" id="151549"/>
    <lineage>
        <taxon>Eukaryota</taxon>
        <taxon>Metazoa</taxon>
        <taxon>Ecdysozoa</taxon>
        <taxon>Arthropoda</taxon>
        <taxon>Hexapoda</taxon>
        <taxon>Insecta</taxon>
        <taxon>Pterygota</taxon>
        <taxon>Neoptera</taxon>
        <taxon>Endopterygota</taxon>
        <taxon>Lepidoptera</taxon>
        <taxon>Glossata</taxon>
        <taxon>Ditrysia</taxon>
        <taxon>Tineoidea</taxon>
        <taxon>Psychidae</taxon>
        <taxon>Oiketicinae</taxon>
        <taxon>Eumeta</taxon>
    </lineage>
</organism>
<gene>
    <name evidence="1" type="ORF">EVAR_13853_1</name>
</gene>
<reference evidence="1 2" key="1">
    <citation type="journal article" date="2019" name="Commun. Biol.">
        <title>The bagworm genome reveals a unique fibroin gene that provides high tensile strength.</title>
        <authorList>
            <person name="Kono N."/>
            <person name="Nakamura H."/>
            <person name="Ohtoshi R."/>
            <person name="Tomita M."/>
            <person name="Numata K."/>
            <person name="Arakawa K."/>
        </authorList>
    </citation>
    <scope>NUCLEOTIDE SEQUENCE [LARGE SCALE GENOMIC DNA]</scope>
</reference>
<dbReference type="Proteomes" id="UP000299102">
    <property type="component" value="Unassembled WGS sequence"/>
</dbReference>
<evidence type="ECO:0000313" key="2">
    <source>
        <dbReference type="Proteomes" id="UP000299102"/>
    </source>
</evidence>
<evidence type="ECO:0000313" key="1">
    <source>
        <dbReference type="EMBL" id="GBP20081.1"/>
    </source>
</evidence>
<name>A0A4C1U157_EUMVA</name>
<proteinExistence type="predicted"/>
<dbReference type="EMBL" id="BGZK01000114">
    <property type="protein sequence ID" value="GBP20081.1"/>
    <property type="molecule type" value="Genomic_DNA"/>
</dbReference>
<comment type="caution">
    <text evidence="1">The sequence shown here is derived from an EMBL/GenBank/DDBJ whole genome shotgun (WGS) entry which is preliminary data.</text>
</comment>
<accession>A0A4C1U157</accession>
<keyword evidence="2" id="KW-1185">Reference proteome</keyword>
<protein>
    <submittedName>
        <fullName evidence="1">Uncharacterized protein</fullName>
    </submittedName>
</protein>